<accession>A0A2Z5ZBW4</accession>
<evidence type="ECO:0000313" key="1">
    <source>
        <dbReference type="EMBL" id="BBC78069.1"/>
    </source>
</evidence>
<dbReference type="EMBL" id="LC371242">
    <property type="protein sequence ID" value="BBC78069.1"/>
    <property type="molecule type" value="Genomic_DNA"/>
</dbReference>
<protein>
    <submittedName>
        <fullName evidence="1">Uncharacterized protein</fullName>
    </submittedName>
</protein>
<dbReference type="KEGG" id="vg:65108208"/>
<dbReference type="Proteomes" id="UP000250157">
    <property type="component" value="Segment"/>
</dbReference>
<name>A0A2Z5ZBW4_9CAUD</name>
<dbReference type="GeneID" id="65108208"/>
<reference evidence="1 2" key="1">
    <citation type="submission" date="2018-02" db="EMBL/GenBank/DDBJ databases">
        <title>Full genome sequencing of a novel polyvalent bacteriophage as one of T4-Family member.</title>
        <authorList>
            <person name="Kawasaki T."/>
            <person name="Saad A.M."/>
            <person name="Yamada T."/>
        </authorList>
    </citation>
    <scope>NUCLEOTIDE SEQUENCE [LARGE SCALE GENOMIC DNA]</scope>
    <source>
        <strain evidence="1 2">EcS1</strain>
    </source>
</reference>
<dbReference type="InterPro" id="IPR056941">
    <property type="entry name" value="Mrh-like"/>
</dbReference>
<dbReference type="Pfam" id="PF24070">
    <property type="entry name" value="T4_MRH"/>
    <property type="match status" value="1"/>
</dbReference>
<proteinExistence type="predicted"/>
<keyword evidence="2" id="KW-1185">Reference proteome</keyword>
<organism evidence="1 2">
    <name type="scientific">Escherichia phage EcS1</name>
    <dbReference type="NCBI Taxonomy" id="2083276"/>
    <lineage>
        <taxon>Viruses</taxon>
        <taxon>Duplodnaviria</taxon>
        <taxon>Heunggongvirae</taxon>
        <taxon>Uroviricota</taxon>
        <taxon>Caudoviricetes</taxon>
        <taxon>Pantevenvirales</taxon>
        <taxon>Straboviridae</taxon>
        <taxon>Tevenvirinae</taxon>
        <taxon>Kagamiyamavirus</taxon>
        <taxon>Kagamiyamavirus ecs1</taxon>
    </lineage>
</organism>
<sequence length="166" mass="19239">MESAKIYKIKLSRKRASGVIPFEGPVFTLAILKTTRNDYEQVLRKFENMKFPKDGLVEIMHTHDVESIPGSPFSIIQSFSRRGYIGPNGETGLFKYDSREMYEGGNKFAITHENDVDAIARKIWDFLGDIGLEYEWSEAVQKERKAIGTCFNEHEVNREMSLKWYM</sequence>
<evidence type="ECO:0000313" key="2">
    <source>
        <dbReference type="Proteomes" id="UP000250157"/>
    </source>
</evidence>
<dbReference type="RefSeq" id="YP_010090716.1">
    <property type="nucleotide sequence ID" value="NC_055721.1"/>
</dbReference>